<proteinExistence type="predicted"/>
<dbReference type="WBParaSite" id="Gr19_v10_g6078.t1">
    <property type="protein sequence ID" value="Gr19_v10_g6078.t1"/>
    <property type="gene ID" value="Gr19_v10_g6078"/>
</dbReference>
<dbReference type="Proteomes" id="UP000887572">
    <property type="component" value="Unplaced"/>
</dbReference>
<reference evidence="2" key="1">
    <citation type="submission" date="2022-11" db="UniProtKB">
        <authorList>
            <consortium name="WormBaseParasite"/>
        </authorList>
    </citation>
    <scope>IDENTIFICATION</scope>
</reference>
<accession>A0A914I2Q9</accession>
<protein>
    <submittedName>
        <fullName evidence="2">Uncharacterized protein</fullName>
    </submittedName>
</protein>
<keyword evidence="1" id="KW-1185">Reference proteome</keyword>
<evidence type="ECO:0000313" key="1">
    <source>
        <dbReference type="Proteomes" id="UP000887572"/>
    </source>
</evidence>
<name>A0A914I2Q9_GLORO</name>
<organism evidence="1 2">
    <name type="scientific">Globodera rostochiensis</name>
    <name type="common">Golden nematode worm</name>
    <name type="synonym">Heterodera rostochiensis</name>
    <dbReference type="NCBI Taxonomy" id="31243"/>
    <lineage>
        <taxon>Eukaryota</taxon>
        <taxon>Metazoa</taxon>
        <taxon>Ecdysozoa</taxon>
        <taxon>Nematoda</taxon>
        <taxon>Chromadorea</taxon>
        <taxon>Rhabditida</taxon>
        <taxon>Tylenchina</taxon>
        <taxon>Tylenchomorpha</taxon>
        <taxon>Tylenchoidea</taxon>
        <taxon>Heteroderidae</taxon>
        <taxon>Heteroderinae</taxon>
        <taxon>Globodera</taxon>
    </lineage>
</organism>
<sequence>MSDNPNKVEKQLQEICICADLLFEIFEFCDPVLLGLKVALISDRFDRLVDAHFESKEWALGNLGIQRAADGKGGEIVKRTENNVECRLPILQNPLPDYANGFERLQISYIDQGVINFLNLIHPLFDSKGTNLYIGTGFYENRSWEIIWKEIWPLFCDNICVFRLYSFAHYHLRRFSPTILCDCAKLRMIESIDVSPEFPTDDSTGASSKQALTKWLHTPRGDGLPKVLQCQFRLPEIEGLKRAFVNSTDAVNFIIYLYHSDGIVPFELKNNLTRERLELRYFYGGFWLLVRSPIELDEAKWAEWVAEAANCSRGNIVIIDFKDSDIGDGI</sequence>
<evidence type="ECO:0000313" key="2">
    <source>
        <dbReference type="WBParaSite" id="Gr19_v10_g6078.t1"/>
    </source>
</evidence>
<dbReference type="AlphaFoldDB" id="A0A914I2Q9"/>